<evidence type="ECO:0000256" key="11">
    <source>
        <dbReference type="ARBA" id="ARBA00023303"/>
    </source>
</evidence>
<evidence type="ECO:0000256" key="6">
    <source>
        <dbReference type="ARBA" id="ARBA00022882"/>
    </source>
</evidence>
<dbReference type="GO" id="GO:0008076">
    <property type="term" value="C:voltage-gated potassium channel complex"/>
    <property type="evidence" value="ECO:0007669"/>
    <property type="project" value="InterPro"/>
</dbReference>
<feature type="transmembrane region" description="Helical" evidence="14">
    <location>
        <begin position="12"/>
        <end position="30"/>
    </location>
</feature>
<gene>
    <name evidence="16" type="ORF">SAMN04488540_102349</name>
</gene>
<keyword evidence="11 16" id="KW-0407">Ion channel</keyword>
<dbReference type="PRINTS" id="PR00169">
    <property type="entry name" value="KCHANNEL"/>
</dbReference>
<protein>
    <submittedName>
        <fullName evidence="16">Voltage-gated potassium channel</fullName>
    </submittedName>
</protein>
<evidence type="ECO:0000256" key="7">
    <source>
        <dbReference type="ARBA" id="ARBA00022958"/>
    </source>
</evidence>
<keyword evidence="2" id="KW-0813">Transport</keyword>
<dbReference type="AlphaFoldDB" id="A0A1G8MDL5"/>
<evidence type="ECO:0000256" key="4">
    <source>
        <dbReference type="ARBA" id="ARBA00022692"/>
    </source>
</evidence>
<feature type="coiled-coil region" evidence="12">
    <location>
        <begin position="211"/>
        <end position="245"/>
    </location>
</feature>
<evidence type="ECO:0000313" key="16">
    <source>
        <dbReference type="EMBL" id="SDI66022.1"/>
    </source>
</evidence>
<dbReference type="PANTHER" id="PTHR11537">
    <property type="entry name" value="VOLTAGE-GATED POTASSIUM CHANNEL"/>
    <property type="match status" value="1"/>
</dbReference>
<feature type="transmembrane region" description="Helical" evidence="14">
    <location>
        <begin position="181"/>
        <end position="206"/>
    </location>
</feature>
<evidence type="ECO:0000256" key="12">
    <source>
        <dbReference type="SAM" id="Coils"/>
    </source>
</evidence>
<dbReference type="InterPro" id="IPR028325">
    <property type="entry name" value="VG_K_chnl"/>
</dbReference>
<comment type="subcellular location">
    <subcellularLocation>
        <location evidence="1">Membrane</location>
        <topology evidence="1">Multi-pass membrane protein</topology>
    </subcellularLocation>
</comment>
<feature type="transmembrane region" description="Helical" evidence="14">
    <location>
        <begin position="156"/>
        <end position="174"/>
    </location>
</feature>
<keyword evidence="10 14" id="KW-0472">Membrane</keyword>
<evidence type="ECO:0000256" key="10">
    <source>
        <dbReference type="ARBA" id="ARBA00023136"/>
    </source>
</evidence>
<dbReference type="Pfam" id="PF00520">
    <property type="entry name" value="Ion_trans"/>
    <property type="match status" value="1"/>
</dbReference>
<organism evidence="16 17">
    <name type="scientific">Ferrimonas sediminum</name>
    <dbReference type="NCBI Taxonomy" id="718193"/>
    <lineage>
        <taxon>Bacteria</taxon>
        <taxon>Pseudomonadati</taxon>
        <taxon>Pseudomonadota</taxon>
        <taxon>Gammaproteobacteria</taxon>
        <taxon>Alteromonadales</taxon>
        <taxon>Ferrimonadaceae</taxon>
        <taxon>Ferrimonas</taxon>
    </lineage>
</organism>
<dbReference type="InterPro" id="IPR027359">
    <property type="entry name" value="Volt_channel_dom_sf"/>
</dbReference>
<evidence type="ECO:0000256" key="2">
    <source>
        <dbReference type="ARBA" id="ARBA00022448"/>
    </source>
</evidence>
<evidence type="ECO:0000256" key="13">
    <source>
        <dbReference type="SAM" id="MobiDB-lite"/>
    </source>
</evidence>
<keyword evidence="7" id="KW-0630">Potassium</keyword>
<keyword evidence="3" id="KW-0633">Potassium transport</keyword>
<dbReference type="Proteomes" id="UP000199527">
    <property type="component" value="Unassembled WGS sequence"/>
</dbReference>
<keyword evidence="4 14" id="KW-0812">Transmembrane</keyword>
<evidence type="ECO:0000313" key="17">
    <source>
        <dbReference type="Proteomes" id="UP000199527"/>
    </source>
</evidence>
<dbReference type="GO" id="GO:0005249">
    <property type="term" value="F:voltage-gated potassium channel activity"/>
    <property type="evidence" value="ECO:0007669"/>
    <property type="project" value="InterPro"/>
</dbReference>
<dbReference type="Gene3D" id="1.20.120.350">
    <property type="entry name" value="Voltage-gated potassium channels. Chain C"/>
    <property type="match status" value="1"/>
</dbReference>
<dbReference type="PANTHER" id="PTHR11537:SF254">
    <property type="entry name" value="POTASSIUM VOLTAGE-GATED CHANNEL PROTEIN SHAB"/>
    <property type="match status" value="1"/>
</dbReference>
<evidence type="ECO:0000256" key="5">
    <source>
        <dbReference type="ARBA" id="ARBA00022826"/>
    </source>
</evidence>
<keyword evidence="6" id="KW-0851">Voltage-gated channel</keyword>
<dbReference type="InterPro" id="IPR005821">
    <property type="entry name" value="Ion_trans_dom"/>
</dbReference>
<evidence type="ECO:0000256" key="1">
    <source>
        <dbReference type="ARBA" id="ARBA00004141"/>
    </source>
</evidence>
<reference evidence="17" key="1">
    <citation type="submission" date="2016-10" db="EMBL/GenBank/DDBJ databases">
        <authorList>
            <person name="Varghese N."/>
            <person name="Submissions S."/>
        </authorList>
    </citation>
    <scope>NUCLEOTIDE SEQUENCE [LARGE SCALE GENOMIC DNA]</scope>
    <source>
        <strain evidence="17">DSM 23317</strain>
    </source>
</reference>
<evidence type="ECO:0000256" key="14">
    <source>
        <dbReference type="SAM" id="Phobius"/>
    </source>
</evidence>
<feature type="domain" description="Ion transport" evidence="15">
    <location>
        <begin position="12"/>
        <end position="207"/>
    </location>
</feature>
<evidence type="ECO:0000259" key="15">
    <source>
        <dbReference type="Pfam" id="PF00520"/>
    </source>
</evidence>
<feature type="region of interest" description="Disordered" evidence="13">
    <location>
        <begin position="250"/>
        <end position="277"/>
    </location>
</feature>
<feature type="compositionally biased region" description="Pro residues" evidence="13">
    <location>
        <begin position="252"/>
        <end position="264"/>
    </location>
</feature>
<proteinExistence type="predicted"/>
<dbReference type="SUPFAM" id="SSF81324">
    <property type="entry name" value="Voltage-gated potassium channels"/>
    <property type="match status" value="1"/>
</dbReference>
<dbReference type="RefSeq" id="WP_090362441.1">
    <property type="nucleotide sequence ID" value="NZ_FNEM01000002.1"/>
</dbReference>
<keyword evidence="8 14" id="KW-1133">Transmembrane helix</keyword>
<keyword evidence="5" id="KW-0631">Potassium channel</keyword>
<dbReference type="Gene3D" id="1.10.287.70">
    <property type="match status" value="1"/>
</dbReference>
<name>A0A1G8MDL5_9GAMM</name>
<dbReference type="GO" id="GO:0001508">
    <property type="term" value="P:action potential"/>
    <property type="evidence" value="ECO:0007669"/>
    <property type="project" value="TreeGrafter"/>
</dbReference>
<dbReference type="OrthoDB" id="9799090at2"/>
<keyword evidence="17" id="KW-1185">Reference proteome</keyword>
<evidence type="ECO:0000256" key="9">
    <source>
        <dbReference type="ARBA" id="ARBA00023065"/>
    </source>
</evidence>
<dbReference type="EMBL" id="FNEM01000002">
    <property type="protein sequence ID" value="SDI66022.1"/>
    <property type="molecule type" value="Genomic_DNA"/>
</dbReference>
<keyword evidence="9" id="KW-0406">Ion transport</keyword>
<feature type="transmembrane region" description="Helical" evidence="14">
    <location>
        <begin position="119"/>
        <end position="141"/>
    </location>
</feature>
<keyword evidence="12" id="KW-0175">Coiled coil</keyword>
<evidence type="ECO:0000256" key="3">
    <source>
        <dbReference type="ARBA" id="ARBA00022538"/>
    </source>
</evidence>
<sequence>MKKESLSPRELGMMLLSLLSVIIVLVIAFNDETKESIRLLILIDFAICMVFISNFFWGLVKSDYKGHYLRNHWIDLVASLPMIEQLRYARIFQVLRVIRLVRMSRSLLKPFLQHKRETTVTSLLVGLVTVLTLSSVLILLFEDGVAGANITTAEDAIWWALVTISTVGYGDFYPITMEGRVIGAVVIVCGVSFFGIVAGYLASVFVSPEEEEKLHQQNQQLQQRSDELERQLKRLHQQNEQILARLETLTPAPAPAPVPVPTVPAEPDHSPDSPAKS</sequence>
<evidence type="ECO:0000256" key="8">
    <source>
        <dbReference type="ARBA" id="ARBA00022989"/>
    </source>
</evidence>
<accession>A0A1G8MDL5</accession>
<feature type="transmembrane region" description="Helical" evidence="14">
    <location>
        <begin position="36"/>
        <end position="60"/>
    </location>
</feature>